<dbReference type="GO" id="GO:0005524">
    <property type="term" value="F:ATP binding"/>
    <property type="evidence" value="ECO:0007669"/>
    <property type="project" value="UniProtKB-KW"/>
</dbReference>
<keyword evidence="7 13" id="KW-0418">Kinase</keyword>
<evidence type="ECO:0000256" key="7">
    <source>
        <dbReference type="ARBA" id="ARBA00022777"/>
    </source>
</evidence>
<keyword evidence="14" id="KW-1185">Reference proteome</keyword>
<evidence type="ECO:0000256" key="8">
    <source>
        <dbReference type="ARBA" id="ARBA00022840"/>
    </source>
</evidence>
<dbReference type="HOGENOM" id="CLU_1118340_0_0_11"/>
<dbReference type="EMBL" id="CP009110">
    <property type="protein sequence ID" value="AIJ24210.1"/>
    <property type="molecule type" value="Genomic_DNA"/>
</dbReference>
<reference evidence="13 14" key="1">
    <citation type="submission" date="2014-07" db="EMBL/GenBank/DDBJ databases">
        <title>Whole Genome Sequence of the Amycolatopsis methanolica 239.</title>
        <authorList>
            <person name="Tang B."/>
        </authorList>
    </citation>
    <scope>NUCLEOTIDE SEQUENCE [LARGE SCALE GENOMIC DNA]</scope>
    <source>
        <strain evidence="13 14">239</strain>
    </source>
</reference>
<sequence>MIRRILARLRGIRARLALIISLVAVLATVGATGVNYVTARRTVLAATQDQVMTRLRDAVDAAAPAITMPPDQDTLTDLARSLPGVAVARYGKLSAGPADYVPAELADRVRAEQRLVFQRVDYSGIPALVVGMPVLTAEKQQISEFALNGWRTAAVAVPLAVVLAWLAAGAVLRPVRRLRDGARQLAHGRLSTRLPERGGDELAELARTFNESAASLEKSVGELRRMEADARRFVADVCRTSCAPRSPR</sequence>
<evidence type="ECO:0000256" key="9">
    <source>
        <dbReference type="ARBA" id="ARBA00022989"/>
    </source>
</evidence>
<evidence type="ECO:0000256" key="11">
    <source>
        <dbReference type="SAM" id="Phobius"/>
    </source>
</evidence>
<dbReference type="AlphaFoldDB" id="A0A076N022"/>
<dbReference type="PROSITE" id="PS50885">
    <property type="entry name" value="HAMP"/>
    <property type="match status" value="1"/>
</dbReference>
<keyword evidence="10" id="KW-0902">Two-component regulatory system</keyword>
<dbReference type="eggNOG" id="COG3850">
    <property type="taxonomic scope" value="Bacteria"/>
</dbReference>
<organism evidence="13 14">
    <name type="scientific">Amycolatopsis methanolica 239</name>
    <dbReference type="NCBI Taxonomy" id="1068978"/>
    <lineage>
        <taxon>Bacteria</taxon>
        <taxon>Bacillati</taxon>
        <taxon>Actinomycetota</taxon>
        <taxon>Actinomycetes</taxon>
        <taxon>Pseudonocardiales</taxon>
        <taxon>Pseudonocardiaceae</taxon>
        <taxon>Amycolatopsis</taxon>
        <taxon>Amycolatopsis methanolica group</taxon>
    </lineage>
</organism>
<comment type="catalytic activity">
    <reaction evidence="1">
        <text>ATP + protein L-histidine = ADP + protein N-phospho-L-histidine.</text>
        <dbReference type="EC" id="2.7.13.3"/>
    </reaction>
</comment>
<evidence type="ECO:0000256" key="6">
    <source>
        <dbReference type="ARBA" id="ARBA00022741"/>
    </source>
</evidence>
<dbReference type="GO" id="GO:0004673">
    <property type="term" value="F:protein histidine kinase activity"/>
    <property type="evidence" value="ECO:0007669"/>
    <property type="project" value="UniProtKB-EC"/>
</dbReference>
<dbReference type="GO" id="GO:0016020">
    <property type="term" value="C:membrane"/>
    <property type="evidence" value="ECO:0007669"/>
    <property type="project" value="InterPro"/>
</dbReference>
<dbReference type="InterPro" id="IPR050980">
    <property type="entry name" value="2C_sensor_his_kinase"/>
</dbReference>
<dbReference type="PATRIC" id="fig|1068978.7.peg.4412"/>
<feature type="domain" description="HAMP" evidence="12">
    <location>
        <begin position="169"/>
        <end position="221"/>
    </location>
</feature>
<dbReference type="EC" id="2.7.13.3" evidence="2"/>
<evidence type="ECO:0000256" key="4">
    <source>
        <dbReference type="ARBA" id="ARBA00022679"/>
    </source>
</evidence>
<dbReference type="GO" id="GO:0000160">
    <property type="term" value="P:phosphorelay signal transduction system"/>
    <property type="evidence" value="ECO:0007669"/>
    <property type="project" value="UniProtKB-KW"/>
</dbReference>
<evidence type="ECO:0000256" key="10">
    <source>
        <dbReference type="ARBA" id="ARBA00023012"/>
    </source>
</evidence>
<gene>
    <name evidence="13" type="primary">mtrB</name>
    <name evidence="13" type="ORF">AMETH_4118</name>
</gene>
<keyword evidence="8" id="KW-0067">ATP-binding</keyword>
<feature type="transmembrane region" description="Helical" evidence="11">
    <location>
        <begin position="153"/>
        <end position="172"/>
    </location>
</feature>
<evidence type="ECO:0000256" key="3">
    <source>
        <dbReference type="ARBA" id="ARBA00022553"/>
    </source>
</evidence>
<evidence type="ECO:0000256" key="2">
    <source>
        <dbReference type="ARBA" id="ARBA00012438"/>
    </source>
</evidence>
<keyword evidence="11" id="KW-0472">Membrane</keyword>
<evidence type="ECO:0000256" key="5">
    <source>
        <dbReference type="ARBA" id="ARBA00022692"/>
    </source>
</evidence>
<dbReference type="CDD" id="cd06225">
    <property type="entry name" value="HAMP"/>
    <property type="match status" value="1"/>
</dbReference>
<dbReference type="STRING" id="1068978.AMETH_4118"/>
<keyword evidence="6" id="KW-0547">Nucleotide-binding</keyword>
<dbReference type="SMART" id="SM00304">
    <property type="entry name" value="HAMP"/>
    <property type="match status" value="1"/>
</dbReference>
<dbReference type="Pfam" id="PF00672">
    <property type="entry name" value="HAMP"/>
    <property type="match status" value="1"/>
</dbReference>
<dbReference type="Proteomes" id="UP000062973">
    <property type="component" value="Chromosome"/>
</dbReference>
<evidence type="ECO:0000313" key="14">
    <source>
        <dbReference type="Proteomes" id="UP000062973"/>
    </source>
</evidence>
<evidence type="ECO:0000259" key="12">
    <source>
        <dbReference type="PROSITE" id="PS50885"/>
    </source>
</evidence>
<dbReference type="Gene3D" id="6.10.340.10">
    <property type="match status" value="1"/>
</dbReference>
<dbReference type="SUPFAM" id="SSF158472">
    <property type="entry name" value="HAMP domain-like"/>
    <property type="match status" value="1"/>
</dbReference>
<protein>
    <recommendedName>
        <fullName evidence="2">histidine kinase</fullName>
        <ecNumber evidence="2">2.7.13.3</ecNumber>
    </recommendedName>
</protein>
<keyword evidence="5 11" id="KW-0812">Transmembrane</keyword>
<dbReference type="PANTHER" id="PTHR44936">
    <property type="entry name" value="SENSOR PROTEIN CREC"/>
    <property type="match status" value="1"/>
</dbReference>
<dbReference type="InterPro" id="IPR003660">
    <property type="entry name" value="HAMP_dom"/>
</dbReference>
<keyword evidence="9 11" id="KW-1133">Transmembrane helix</keyword>
<dbReference type="KEGG" id="amq:AMETH_4118"/>
<keyword evidence="3" id="KW-0597">Phosphoprotein</keyword>
<evidence type="ECO:0000256" key="1">
    <source>
        <dbReference type="ARBA" id="ARBA00000085"/>
    </source>
</evidence>
<dbReference type="PANTHER" id="PTHR44936:SF9">
    <property type="entry name" value="SENSOR PROTEIN CREC"/>
    <property type="match status" value="1"/>
</dbReference>
<name>A0A076N022_AMYME</name>
<keyword evidence="4" id="KW-0808">Transferase</keyword>
<evidence type="ECO:0000313" key="13">
    <source>
        <dbReference type="EMBL" id="AIJ24210.1"/>
    </source>
</evidence>
<accession>A0A076N022</accession>
<proteinExistence type="predicted"/>